<feature type="region of interest" description="Disordered" evidence="1">
    <location>
        <begin position="28"/>
        <end position="54"/>
    </location>
</feature>
<feature type="region of interest" description="Disordered" evidence="1">
    <location>
        <begin position="248"/>
        <end position="301"/>
    </location>
</feature>
<comment type="caution">
    <text evidence="2">The sequence shown here is derived from an EMBL/GenBank/DDBJ whole genome shotgun (WGS) entry which is preliminary data.</text>
</comment>
<dbReference type="EMBL" id="BGPR01109293">
    <property type="protein sequence ID" value="GBM85471.1"/>
    <property type="molecule type" value="Genomic_DNA"/>
</dbReference>
<feature type="compositionally biased region" description="Acidic residues" evidence="1">
    <location>
        <begin position="258"/>
        <end position="274"/>
    </location>
</feature>
<organism evidence="2 4">
    <name type="scientific">Araneus ventricosus</name>
    <name type="common">Orbweaver spider</name>
    <name type="synonym">Epeira ventricosa</name>
    <dbReference type="NCBI Taxonomy" id="182803"/>
    <lineage>
        <taxon>Eukaryota</taxon>
        <taxon>Metazoa</taxon>
        <taxon>Ecdysozoa</taxon>
        <taxon>Arthropoda</taxon>
        <taxon>Chelicerata</taxon>
        <taxon>Arachnida</taxon>
        <taxon>Araneae</taxon>
        <taxon>Araneomorphae</taxon>
        <taxon>Entelegynae</taxon>
        <taxon>Araneoidea</taxon>
        <taxon>Araneidae</taxon>
        <taxon>Araneus</taxon>
    </lineage>
</organism>
<name>A0A4Y2J731_ARAVE</name>
<evidence type="ECO:0000313" key="2">
    <source>
        <dbReference type="EMBL" id="GBM85419.1"/>
    </source>
</evidence>
<proteinExistence type="predicted"/>
<reference evidence="2 4" key="1">
    <citation type="journal article" date="2019" name="Sci. Rep.">
        <title>Orb-weaving spider Araneus ventricosus genome elucidates the spidroin gene catalogue.</title>
        <authorList>
            <person name="Kono N."/>
            <person name="Nakamura H."/>
            <person name="Ohtoshi R."/>
            <person name="Moran D.A.P."/>
            <person name="Shinohara A."/>
            <person name="Yoshida Y."/>
            <person name="Fujiwara M."/>
            <person name="Mori M."/>
            <person name="Tomita M."/>
            <person name="Arakawa K."/>
        </authorList>
    </citation>
    <scope>NUCLEOTIDE SEQUENCE [LARGE SCALE GENOMIC DNA]</scope>
</reference>
<evidence type="ECO:0000313" key="3">
    <source>
        <dbReference type="EMBL" id="GBM85471.1"/>
    </source>
</evidence>
<accession>A0A4Y2J731</accession>
<evidence type="ECO:0000313" key="4">
    <source>
        <dbReference type="Proteomes" id="UP000499080"/>
    </source>
</evidence>
<dbReference type="Proteomes" id="UP000499080">
    <property type="component" value="Unassembled WGS sequence"/>
</dbReference>
<evidence type="ECO:0000256" key="1">
    <source>
        <dbReference type="SAM" id="MobiDB-lite"/>
    </source>
</evidence>
<dbReference type="AlphaFoldDB" id="A0A4Y2J731"/>
<keyword evidence="4" id="KW-1185">Reference proteome</keyword>
<sequence>MSLVHSSHIVTITETLLPVNFQALTKPETSENMENEPPQEVSVPQISSPPSSKRPVLRKYDREVCEAWLIRNLLQDLTPKKGSQMPMKGDVLRYFVFLNRGPMWKDKRDDVIKFVTLKVKQFWKHSGIPVKPMIARHSKAKTQEINCAIQNLPKHETSKNFPAEIERLLESLLLIFDIAHDNAISITENDRCRTRKTILEDVQFLEDQRSCRKMELGGLDKTHFAKKRRQEKASTKINISTSLELDEVGSLDSRDSDSLDADADTEPYSLEDPDFIFPSTSSGATGSKRLRSKNPSPSIALKLPRNPFTSKIVSNIGDRLNLSAGQRTAFMGAIITEVGIPIEKATFSV</sequence>
<protein>
    <submittedName>
        <fullName evidence="2">Uncharacterized protein</fullName>
    </submittedName>
</protein>
<gene>
    <name evidence="2" type="ORF">AVEN_189909_1</name>
    <name evidence="3" type="ORF">AVEN_62922_1</name>
</gene>
<dbReference type="EMBL" id="BGPR01109281">
    <property type="protein sequence ID" value="GBM85419.1"/>
    <property type="molecule type" value="Genomic_DNA"/>
</dbReference>
<feature type="compositionally biased region" description="Low complexity" evidence="1">
    <location>
        <begin position="38"/>
        <end position="51"/>
    </location>
</feature>